<evidence type="ECO:0000313" key="2">
    <source>
        <dbReference type="Proteomes" id="UP000634136"/>
    </source>
</evidence>
<dbReference type="Proteomes" id="UP000634136">
    <property type="component" value="Unassembled WGS sequence"/>
</dbReference>
<proteinExistence type="predicted"/>
<evidence type="ECO:0000313" key="1">
    <source>
        <dbReference type="EMBL" id="KAF7828612.1"/>
    </source>
</evidence>
<organism evidence="1 2">
    <name type="scientific">Senna tora</name>
    <dbReference type="NCBI Taxonomy" id="362788"/>
    <lineage>
        <taxon>Eukaryota</taxon>
        <taxon>Viridiplantae</taxon>
        <taxon>Streptophyta</taxon>
        <taxon>Embryophyta</taxon>
        <taxon>Tracheophyta</taxon>
        <taxon>Spermatophyta</taxon>
        <taxon>Magnoliopsida</taxon>
        <taxon>eudicotyledons</taxon>
        <taxon>Gunneridae</taxon>
        <taxon>Pentapetalae</taxon>
        <taxon>rosids</taxon>
        <taxon>fabids</taxon>
        <taxon>Fabales</taxon>
        <taxon>Fabaceae</taxon>
        <taxon>Caesalpinioideae</taxon>
        <taxon>Cassia clade</taxon>
        <taxon>Senna</taxon>
    </lineage>
</organism>
<protein>
    <submittedName>
        <fullName evidence="1">Uncharacterized protein</fullName>
    </submittedName>
</protein>
<name>A0A834TWN6_9FABA</name>
<gene>
    <name evidence="1" type="ORF">G2W53_019776</name>
</gene>
<dbReference type="EMBL" id="JAAIUW010000006">
    <property type="protein sequence ID" value="KAF7828612.1"/>
    <property type="molecule type" value="Genomic_DNA"/>
</dbReference>
<dbReference type="AlphaFoldDB" id="A0A834TWN6"/>
<sequence>MATTDRPLALLPSNHHYKTSSTRKIPSRTGILLSVDLDGHIIILPHIPVSTF</sequence>
<reference evidence="1" key="1">
    <citation type="submission" date="2020-09" db="EMBL/GenBank/DDBJ databases">
        <title>Genome-Enabled Discovery of Anthraquinone Biosynthesis in Senna tora.</title>
        <authorList>
            <person name="Kang S.-H."/>
            <person name="Pandey R.P."/>
            <person name="Lee C.-M."/>
            <person name="Sim J.-S."/>
            <person name="Jeong J.-T."/>
            <person name="Choi B.-S."/>
            <person name="Jung M."/>
            <person name="Ginzburg D."/>
            <person name="Zhao K."/>
            <person name="Won S.Y."/>
            <person name="Oh T.-J."/>
            <person name="Yu Y."/>
            <person name="Kim N.-H."/>
            <person name="Lee O.R."/>
            <person name="Lee T.-H."/>
            <person name="Bashyal P."/>
            <person name="Kim T.-S."/>
            <person name="Lee W.-H."/>
            <person name="Kawkins C."/>
            <person name="Kim C.-K."/>
            <person name="Kim J.S."/>
            <person name="Ahn B.O."/>
            <person name="Rhee S.Y."/>
            <person name="Sohng J.K."/>
        </authorList>
    </citation>
    <scope>NUCLEOTIDE SEQUENCE</scope>
    <source>
        <tissue evidence="1">Leaf</tissue>
    </source>
</reference>
<accession>A0A834TWN6</accession>
<comment type="caution">
    <text evidence="1">The sequence shown here is derived from an EMBL/GenBank/DDBJ whole genome shotgun (WGS) entry which is preliminary data.</text>
</comment>
<keyword evidence="2" id="KW-1185">Reference proteome</keyword>